<gene>
    <name evidence="4" type="ORF">LBAT_0801</name>
</gene>
<dbReference type="PANTHER" id="PTHR43540:SF10">
    <property type="entry name" value="ISOCHORISMATASE"/>
    <property type="match status" value="1"/>
</dbReference>
<comment type="similarity">
    <text evidence="1">Belongs to the isochorismatase family.</text>
</comment>
<keyword evidence="5" id="KW-1185">Reference proteome</keyword>
<reference evidence="4 5" key="1">
    <citation type="submission" date="2015-03" db="EMBL/GenBank/DDBJ databases">
        <title>Complete genome sequence of Lactobacillus acetotolerans NBRC 13120.</title>
        <authorList>
            <person name="Toh H."/>
            <person name="Morita H."/>
            <person name="Fujita N."/>
        </authorList>
    </citation>
    <scope>NUCLEOTIDE SEQUENCE [LARGE SCALE GENOMIC DNA]</scope>
    <source>
        <strain evidence="4 5">NBRC 13120</strain>
    </source>
</reference>
<dbReference type="InterPro" id="IPR000868">
    <property type="entry name" value="Isochorismatase-like_dom"/>
</dbReference>
<dbReference type="GO" id="GO:0016787">
    <property type="term" value="F:hydrolase activity"/>
    <property type="evidence" value="ECO:0007669"/>
    <property type="project" value="UniProtKB-KW"/>
</dbReference>
<dbReference type="RefSeq" id="WP_060459413.1">
    <property type="nucleotide sequence ID" value="NZ_AP014808.1"/>
</dbReference>
<dbReference type="PATRIC" id="fig|1600.4.peg.822"/>
<accession>A0A0D6A423</accession>
<dbReference type="SUPFAM" id="SSF52499">
    <property type="entry name" value="Isochorismatase-like hydrolases"/>
    <property type="match status" value="1"/>
</dbReference>
<name>A0A0D6A423_9LACO</name>
<evidence type="ECO:0000259" key="3">
    <source>
        <dbReference type="Pfam" id="PF00857"/>
    </source>
</evidence>
<dbReference type="EMBL" id="AP014808">
    <property type="protein sequence ID" value="BAQ57190.1"/>
    <property type="molecule type" value="Genomic_DNA"/>
</dbReference>
<dbReference type="InterPro" id="IPR050272">
    <property type="entry name" value="Isochorismatase-like_hydrls"/>
</dbReference>
<keyword evidence="2" id="KW-0378">Hydrolase</keyword>
<dbReference type="InterPro" id="IPR036380">
    <property type="entry name" value="Isochorismatase-like_sf"/>
</dbReference>
<dbReference type="OrthoDB" id="9796485at2"/>
<feature type="domain" description="Isochorismatase-like" evidence="3">
    <location>
        <begin position="7"/>
        <end position="180"/>
    </location>
</feature>
<evidence type="ECO:0000313" key="4">
    <source>
        <dbReference type="EMBL" id="BAQ57190.1"/>
    </source>
</evidence>
<dbReference type="Proteomes" id="UP000035709">
    <property type="component" value="Chromosome"/>
</dbReference>
<proteinExistence type="inferred from homology"/>
<organism evidence="4 5">
    <name type="scientific">Lactobacillus acetotolerans</name>
    <dbReference type="NCBI Taxonomy" id="1600"/>
    <lineage>
        <taxon>Bacteria</taxon>
        <taxon>Bacillati</taxon>
        <taxon>Bacillota</taxon>
        <taxon>Bacilli</taxon>
        <taxon>Lactobacillales</taxon>
        <taxon>Lactobacillaceae</taxon>
        <taxon>Lactobacillus</taxon>
    </lineage>
</organism>
<evidence type="ECO:0000313" key="5">
    <source>
        <dbReference type="Proteomes" id="UP000035709"/>
    </source>
</evidence>
<dbReference type="Pfam" id="PF00857">
    <property type="entry name" value="Isochorismatase"/>
    <property type="match status" value="1"/>
</dbReference>
<dbReference type="KEGG" id="lae:LBAT_0801"/>
<sequence length="185" mass="20894">MEDNKEALLIIDYTNDFVADMGSLTCGKPGQECEEPIIKLANEFIKKNDYVILPTDCHQLNDPYHPETKLFPPHNIEGTVGGDFYGKLKSWYDENSTRSNVWMMDKTRYSAFVGTNLDLKLRERGVKTLHLIGVCTDICVLQTAIYAYNLGYKLIIHKNAVAATSPENQKFALDNMKNNLGAKIV</sequence>
<dbReference type="AlphaFoldDB" id="A0A0D6A423"/>
<evidence type="ECO:0000256" key="2">
    <source>
        <dbReference type="ARBA" id="ARBA00022801"/>
    </source>
</evidence>
<dbReference type="Gene3D" id="3.40.50.850">
    <property type="entry name" value="Isochorismatase-like"/>
    <property type="match status" value="1"/>
</dbReference>
<evidence type="ECO:0000256" key="1">
    <source>
        <dbReference type="ARBA" id="ARBA00006336"/>
    </source>
</evidence>
<protein>
    <submittedName>
        <fullName evidence="4">Nicotinamidase</fullName>
    </submittedName>
</protein>
<dbReference type="PANTHER" id="PTHR43540">
    <property type="entry name" value="PEROXYUREIDOACRYLATE/UREIDOACRYLATE AMIDOHYDROLASE-RELATED"/>
    <property type="match status" value="1"/>
</dbReference>
<dbReference type="CDD" id="cd00431">
    <property type="entry name" value="cysteine_hydrolases"/>
    <property type="match status" value="1"/>
</dbReference>
<dbReference type="STRING" id="1600.LBAT_0801"/>